<proteinExistence type="inferred from homology"/>
<reference evidence="7 8" key="1">
    <citation type="journal article" date="2015" name="Genome Announc.">
        <title>Draft Genome Sequence and Gene Annotation of the Entomopathogenic Fungus Verticillium hemipterigenum.</title>
        <authorList>
            <person name="Horn F."/>
            <person name="Habel A."/>
            <person name="Scharf D.H."/>
            <person name="Dworschak J."/>
            <person name="Brakhage A.A."/>
            <person name="Guthke R."/>
            <person name="Hertweck C."/>
            <person name="Linde J."/>
        </authorList>
    </citation>
    <scope>NUCLEOTIDE SEQUENCE [LARGE SCALE GENOMIC DNA]</scope>
</reference>
<name>A0A0A1TPN1_9HYPO</name>
<dbReference type="Proteomes" id="UP000039046">
    <property type="component" value="Unassembled WGS sequence"/>
</dbReference>
<evidence type="ECO:0000313" key="8">
    <source>
        <dbReference type="Proteomes" id="UP000039046"/>
    </source>
</evidence>
<dbReference type="OrthoDB" id="1878542at2759"/>
<sequence>MSSIHKPLNVIIIGAGIGGLTAAIACRHADPPLDVTVLEKCPKILTIGAGIHIPPNACRILSEFGLLDKLKQAGGYEVDRFVLSRYEDGRTLASKPLRERVQKEYGSEWIAIHRGDYQSVLLNEGVRLGAKILTNTDAVDVQQKNLDGQSIVHTADGRQLLADVVIGADGLWSHTRNIVLGRSLIPEETGDLAYRVTFSRDQLRGLASKEVDALVERSDIQVWLGPGRHVVFYPLRNHTEYNLVLLVADDLPTGVRTADATVEEMMSNFEGWDPRLKLIMSAADKQQLPLKWKLLHVKELPQWTRGTLALLGDASHPSLPYLGQGAAMAVEDAATLGMLLNAYSSKGVVNDQRERNQEIAELLKFYERSRKSRAEIIVAGATDTRHYYHLPDGCQQKMRDEELSKLADANWDGPCSFNWGDSVYQRDLLAFDIASHLADASSDAPKVTRSRRQRHVDRVQRIFSPVSSTKI</sequence>
<organism evidence="7 8">
    <name type="scientific">[Torrubiella] hemipterigena</name>
    <dbReference type="NCBI Taxonomy" id="1531966"/>
    <lineage>
        <taxon>Eukaryota</taxon>
        <taxon>Fungi</taxon>
        <taxon>Dikarya</taxon>
        <taxon>Ascomycota</taxon>
        <taxon>Pezizomycotina</taxon>
        <taxon>Sordariomycetes</taxon>
        <taxon>Hypocreomycetidae</taxon>
        <taxon>Hypocreales</taxon>
        <taxon>Clavicipitaceae</taxon>
        <taxon>Clavicipitaceae incertae sedis</taxon>
        <taxon>'Torrubiella' clade</taxon>
    </lineage>
</organism>
<dbReference type="PROSITE" id="PS51257">
    <property type="entry name" value="PROKAR_LIPOPROTEIN"/>
    <property type="match status" value="1"/>
</dbReference>
<protein>
    <recommendedName>
        <fullName evidence="6">FAD-binding domain-containing protein</fullName>
    </recommendedName>
</protein>
<dbReference type="InterPro" id="IPR050493">
    <property type="entry name" value="FAD-dep_Monooxygenase_BioMet"/>
</dbReference>
<accession>A0A0A1TPN1</accession>
<keyword evidence="2" id="KW-0285">Flavoprotein</keyword>
<evidence type="ECO:0000256" key="5">
    <source>
        <dbReference type="ARBA" id="ARBA00023033"/>
    </source>
</evidence>
<dbReference type="SUPFAM" id="SSF51905">
    <property type="entry name" value="FAD/NAD(P)-binding domain"/>
    <property type="match status" value="1"/>
</dbReference>
<evidence type="ECO:0000256" key="4">
    <source>
        <dbReference type="ARBA" id="ARBA00023002"/>
    </source>
</evidence>
<evidence type="ECO:0000256" key="3">
    <source>
        <dbReference type="ARBA" id="ARBA00022827"/>
    </source>
</evidence>
<dbReference type="STRING" id="1531966.A0A0A1TPN1"/>
<dbReference type="Pfam" id="PF01494">
    <property type="entry name" value="FAD_binding_3"/>
    <property type="match status" value="1"/>
</dbReference>
<keyword evidence="5" id="KW-0503">Monooxygenase</keyword>
<dbReference type="InterPro" id="IPR002938">
    <property type="entry name" value="FAD-bd"/>
</dbReference>
<evidence type="ECO:0000256" key="1">
    <source>
        <dbReference type="ARBA" id="ARBA00007992"/>
    </source>
</evidence>
<evidence type="ECO:0000256" key="2">
    <source>
        <dbReference type="ARBA" id="ARBA00022630"/>
    </source>
</evidence>
<dbReference type="AlphaFoldDB" id="A0A0A1TPN1"/>
<evidence type="ECO:0000313" key="7">
    <source>
        <dbReference type="EMBL" id="CEJ93493.1"/>
    </source>
</evidence>
<gene>
    <name evidence="7" type="ORF">VHEMI09075</name>
</gene>
<keyword evidence="3" id="KW-0274">FAD</keyword>
<keyword evidence="8" id="KW-1185">Reference proteome</keyword>
<dbReference type="GO" id="GO:0071949">
    <property type="term" value="F:FAD binding"/>
    <property type="evidence" value="ECO:0007669"/>
    <property type="project" value="InterPro"/>
</dbReference>
<evidence type="ECO:0000259" key="6">
    <source>
        <dbReference type="Pfam" id="PF01494"/>
    </source>
</evidence>
<dbReference type="EMBL" id="CDHN01000005">
    <property type="protein sequence ID" value="CEJ93493.1"/>
    <property type="molecule type" value="Genomic_DNA"/>
</dbReference>
<dbReference type="PANTHER" id="PTHR13789">
    <property type="entry name" value="MONOOXYGENASE"/>
    <property type="match status" value="1"/>
</dbReference>
<dbReference type="InterPro" id="IPR036188">
    <property type="entry name" value="FAD/NAD-bd_sf"/>
</dbReference>
<dbReference type="GO" id="GO:0004497">
    <property type="term" value="F:monooxygenase activity"/>
    <property type="evidence" value="ECO:0007669"/>
    <property type="project" value="UniProtKB-KW"/>
</dbReference>
<comment type="similarity">
    <text evidence="1">Belongs to the paxM FAD-dependent monooxygenase family.</text>
</comment>
<dbReference type="Gene3D" id="3.50.50.60">
    <property type="entry name" value="FAD/NAD(P)-binding domain"/>
    <property type="match status" value="1"/>
</dbReference>
<feature type="domain" description="FAD-binding" evidence="6">
    <location>
        <begin position="9"/>
        <end position="376"/>
    </location>
</feature>
<dbReference type="SUPFAM" id="SSF54373">
    <property type="entry name" value="FAD-linked reductases, C-terminal domain"/>
    <property type="match status" value="1"/>
</dbReference>
<dbReference type="PANTHER" id="PTHR13789:SF311">
    <property type="entry name" value="HYDROXYLASE, PUTATIVE (AFU_ORTHOLOGUE AFUA_5G10180)-RELATED"/>
    <property type="match status" value="1"/>
</dbReference>
<keyword evidence="4" id="KW-0560">Oxidoreductase</keyword>
<dbReference type="PRINTS" id="PR00420">
    <property type="entry name" value="RNGMNOXGNASE"/>
</dbReference>